<evidence type="ECO:0000256" key="1">
    <source>
        <dbReference type="SAM" id="Phobius"/>
    </source>
</evidence>
<reference evidence="2 3" key="1">
    <citation type="submission" date="2019-07" db="EMBL/GenBank/DDBJ databases">
        <title>Full genome sequence of Sphingomonas sp. 4R-6-7(HKS19).</title>
        <authorList>
            <person name="Im W.-T."/>
        </authorList>
    </citation>
    <scope>NUCLEOTIDE SEQUENCE [LARGE SCALE GENOMIC DNA]</scope>
    <source>
        <strain evidence="2 3">HKS19</strain>
    </source>
</reference>
<name>A0A5B8LMP6_9SPHN</name>
<sequence>MSDPLPEFDRNLALSADRTILAREQVYGSWVRTGLTSLAAAVGARTLYATVVPAWLAVATGVLLALFSAFCFLAAVWREMSPAFEDLHPSQRRLPPSMLIVINGSLTLVAGAAAVGILIAR</sequence>
<feature type="transmembrane region" description="Helical" evidence="1">
    <location>
        <begin position="54"/>
        <end position="77"/>
    </location>
</feature>
<evidence type="ECO:0000313" key="2">
    <source>
        <dbReference type="EMBL" id="QDZ08955.1"/>
    </source>
</evidence>
<dbReference type="KEGG" id="spai:FPZ24_16960"/>
<gene>
    <name evidence="2" type="ORF">FPZ24_16960</name>
</gene>
<feature type="transmembrane region" description="Helical" evidence="1">
    <location>
        <begin position="98"/>
        <end position="120"/>
    </location>
</feature>
<dbReference type="OrthoDB" id="582337at2"/>
<dbReference type="RefSeq" id="WP_146574006.1">
    <property type="nucleotide sequence ID" value="NZ_CP042306.1"/>
</dbReference>
<keyword evidence="1" id="KW-1133">Transmembrane helix</keyword>
<keyword evidence="1" id="KW-0812">Transmembrane</keyword>
<proteinExistence type="predicted"/>
<evidence type="ECO:0000313" key="3">
    <source>
        <dbReference type="Proteomes" id="UP000315673"/>
    </source>
</evidence>
<protein>
    <submittedName>
        <fullName evidence="2">DUF202 domain-containing protein</fullName>
    </submittedName>
</protein>
<organism evidence="2 3">
    <name type="scientific">Sphingomonas panacisoli</name>
    <dbReference type="NCBI Taxonomy" id="1813879"/>
    <lineage>
        <taxon>Bacteria</taxon>
        <taxon>Pseudomonadati</taxon>
        <taxon>Pseudomonadota</taxon>
        <taxon>Alphaproteobacteria</taxon>
        <taxon>Sphingomonadales</taxon>
        <taxon>Sphingomonadaceae</taxon>
        <taxon>Sphingomonas</taxon>
    </lineage>
</organism>
<keyword evidence="1" id="KW-0472">Membrane</keyword>
<dbReference type="EMBL" id="CP042306">
    <property type="protein sequence ID" value="QDZ08955.1"/>
    <property type="molecule type" value="Genomic_DNA"/>
</dbReference>
<dbReference type="AlphaFoldDB" id="A0A5B8LMP6"/>
<accession>A0A5B8LMP6</accession>
<keyword evidence="3" id="KW-1185">Reference proteome</keyword>
<dbReference type="Proteomes" id="UP000315673">
    <property type="component" value="Chromosome"/>
</dbReference>